<dbReference type="InterPro" id="IPR052736">
    <property type="entry name" value="Stf3_sulfotransferase"/>
</dbReference>
<keyword evidence="2" id="KW-1185">Reference proteome</keyword>
<evidence type="ECO:0008006" key="3">
    <source>
        <dbReference type="Google" id="ProtNLM"/>
    </source>
</evidence>
<comment type="caution">
    <text evidence="1">The sequence shown here is derived from an EMBL/GenBank/DDBJ whole genome shotgun (WGS) entry which is preliminary data.</text>
</comment>
<name>A0ABN8EQP2_9GAMM</name>
<sequence length="371" mass="43016">MAISQFIPLPVFKKLLKENKTSERSQKRLKSRLKFSRFIEPIRWYENIRYRGLMAKTELKQDPVFLLGFGRSGTTHLHYLFWQDPQFGVLSNYQATMQPIALTGRGWLAKLLANSMPSTRPMDNVAMSMDAPQEEELALVNISEHASLHFMSFPQNLDVYDRYVTQLGSNQKQLKAWQAGYMQVVKKATILNNGRRLALKTPSNTGRIKVLNSMFPDAKYVNIVRNPYRVYQSMLNMYRKVLPSEALQEIDWQAIDAWVLEAYKATMNSYLEQRQLIPKDNLVEIKYEQLDETPLPILEAIYQQLDLGDFNAVKPKFEDYLNNLGTFEKNQFDFPEHVINTVNEHWGFAFDAFGYEKIEAGETLTEASQQG</sequence>
<reference evidence="1" key="1">
    <citation type="submission" date="2021-12" db="EMBL/GenBank/DDBJ databases">
        <authorList>
            <person name="Rodrigo-Torres L."/>
            <person name="Arahal R. D."/>
            <person name="Lucena T."/>
        </authorList>
    </citation>
    <scope>NUCLEOTIDE SEQUENCE</scope>
    <source>
        <strain evidence="1">CECT 8267</strain>
    </source>
</reference>
<dbReference type="Gene3D" id="3.40.50.300">
    <property type="entry name" value="P-loop containing nucleotide triphosphate hydrolases"/>
    <property type="match status" value="1"/>
</dbReference>
<proteinExistence type="predicted"/>
<accession>A0ABN8EQP2</accession>
<protein>
    <recommendedName>
        <fullName evidence="3">Sulfotransferase</fullName>
    </recommendedName>
</protein>
<dbReference type="PANTHER" id="PTHR36451:SF1">
    <property type="entry name" value="OMEGA-HYDROXY-BETA-DIHYDROMENAQUINONE-9 SULFOTRANSFERASE STF3"/>
    <property type="match status" value="1"/>
</dbReference>
<organism evidence="1 2">
    <name type="scientific">Sinobacterium norvegicum</name>
    <dbReference type="NCBI Taxonomy" id="1641715"/>
    <lineage>
        <taxon>Bacteria</taxon>
        <taxon>Pseudomonadati</taxon>
        <taxon>Pseudomonadota</taxon>
        <taxon>Gammaproteobacteria</taxon>
        <taxon>Cellvibrionales</taxon>
        <taxon>Spongiibacteraceae</taxon>
        <taxon>Sinobacterium</taxon>
    </lineage>
</organism>
<dbReference type="SUPFAM" id="SSF52540">
    <property type="entry name" value="P-loop containing nucleoside triphosphate hydrolases"/>
    <property type="match status" value="1"/>
</dbReference>
<evidence type="ECO:0000313" key="2">
    <source>
        <dbReference type="Proteomes" id="UP000838100"/>
    </source>
</evidence>
<dbReference type="Proteomes" id="UP000838100">
    <property type="component" value="Unassembled WGS sequence"/>
</dbReference>
<dbReference type="PANTHER" id="PTHR36451">
    <property type="entry name" value="PAPS-DEPENDENT SULFOTRANSFERASE STF3"/>
    <property type="match status" value="1"/>
</dbReference>
<dbReference type="EMBL" id="CAKLPX010000008">
    <property type="protein sequence ID" value="CAH0993367.1"/>
    <property type="molecule type" value="Genomic_DNA"/>
</dbReference>
<dbReference type="Pfam" id="PF13469">
    <property type="entry name" value="Sulfotransfer_3"/>
    <property type="match status" value="1"/>
</dbReference>
<dbReference type="RefSeq" id="WP_237446047.1">
    <property type="nucleotide sequence ID" value="NZ_CAKLPX010000008.1"/>
</dbReference>
<gene>
    <name evidence="1" type="ORF">SIN8267_03515</name>
</gene>
<evidence type="ECO:0000313" key="1">
    <source>
        <dbReference type="EMBL" id="CAH0993367.1"/>
    </source>
</evidence>
<dbReference type="InterPro" id="IPR027417">
    <property type="entry name" value="P-loop_NTPase"/>
</dbReference>